<dbReference type="Gene3D" id="1.10.357.90">
    <property type="match status" value="1"/>
</dbReference>
<dbReference type="Proteomes" id="UP000008064">
    <property type="component" value="Unassembled WGS sequence"/>
</dbReference>
<dbReference type="HOGENOM" id="CLU_145571_0_0_1"/>
<accession>F8NWY3</accession>
<proteinExistence type="predicted"/>
<dbReference type="EMBL" id="GL945434">
    <property type="protein sequence ID" value="EGO24458.1"/>
    <property type="molecule type" value="Genomic_DNA"/>
</dbReference>
<dbReference type="KEGG" id="sla:SERLADRAFT_467812"/>
<reference evidence="1" key="1">
    <citation type="submission" date="2011-04" db="EMBL/GenBank/DDBJ databases">
        <title>Evolution of plant cell wall degrading machinery underlies the functional diversity of forest fungi.</title>
        <authorList>
            <consortium name="US DOE Joint Genome Institute (JGI-PGF)"/>
            <person name="Eastwood D.C."/>
            <person name="Floudas D."/>
            <person name="Binder M."/>
            <person name="Majcherczyk A."/>
            <person name="Schneider P."/>
            <person name="Aerts A."/>
            <person name="Asiegbu F.O."/>
            <person name="Baker S.E."/>
            <person name="Barry K."/>
            <person name="Bendiksby M."/>
            <person name="Blumentritt M."/>
            <person name="Coutinho P.M."/>
            <person name="Cullen D."/>
            <person name="Cullen D."/>
            <person name="Gathman A."/>
            <person name="Goodell B."/>
            <person name="Henrissat B."/>
            <person name="Ihrmark K."/>
            <person name="Kauserud H."/>
            <person name="Kohler A."/>
            <person name="LaButti K."/>
            <person name="Lapidus A."/>
            <person name="Lavin J.L."/>
            <person name="Lee Y.-H."/>
            <person name="Lindquist E."/>
            <person name="Lilly W."/>
            <person name="Lucas S."/>
            <person name="Morin E."/>
            <person name="Murat C."/>
            <person name="Oguiza J.A."/>
            <person name="Park J."/>
            <person name="Pisabarro A.G."/>
            <person name="Riley R."/>
            <person name="Rosling A."/>
            <person name="Salamov A."/>
            <person name="Schmidt O."/>
            <person name="Schmutz J."/>
            <person name="Skrede I."/>
            <person name="Stenlid J."/>
            <person name="Wiebenga A."/>
            <person name="Xie X."/>
            <person name="Kues U."/>
            <person name="Hibbett D.S."/>
            <person name="Hoffmeister D."/>
            <person name="Hogberg N."/>
            <person name="Martin F."/>
            <person name="Grigoriev I.V."/>
            <person name="Watkinson S.C."/>
        </authorList>
    </citation>
    <scope>NUCLEOTIDE SEQUENCE</scope>
    <source>
        <strain evidence="1">S7.9</strain>
    </source>
</reference>
<dbReference type="RefSeq" id="XP_007318477.1">
    <property type="nucleotide sequence ID" value="XM_007318415.1"/>
</dbReference>
<evidence type="ECO:0000313" key="1">
    <source>
        <dbReference type="EMBL" id="EGO24458.1"/>
    </source>
</evidence>
<dbReference type="GeneID" id="18819294"/>
<feature type="non-terminal residue" evidence="1">
    <location>
        <position position="1"/>
    </location>
</feature>
<sequence>MRMHQYLVKWGININKGGNFIYNTMRQVIQYIYATIRIKCRTEVTNARVGKFDVQKSSVLWLGAHAFHTVMSLKADRYAAIVLKRLAFDLSLARHRRSVKMLRGVVKDGLAGLKGIQF</sequence>
<dbReference type="OrthoDB" id="289721at2759"/>
<dbReference type="AlphaFoldDB" id="F8NWY3"/>
<name>F8NWY3_SERL9</name>
<protein>
    <submittedName>
        <fullName evidence="1">Uncharacterized protein</fullName>
    </submittedName>
</protein>
<gene>
    <name evidence="1" type="ORF">SERLADRAFT_467812</name>
</gene>
<organism>
    <name type="scientific">Serpula lacrymans var. lacrymans (strain S7.9)</name>
    <name type="common">Dry rot fungus</name>
    <dbReference type="NCBI Taxonomy" id="578457"/>
    <lineage>
        <taxon>Eukaryota</taxon>
        <taxon>Fungi</taxon>
        <taxon>Dikarya</taxon>
        <taxon>Basidiomycota</taxon>
        <taxon>Agaricomycotina</taxon>
        <taxon>Agaricomycetes</taxon>
        <taxon>Agaricomycetidae</taxon>
        <taxon>Boletales</taxon>
        <taxon>Coniophorineae</taxon>
        <taxon>Serpulaceae</taxon>
        <taxon>Serpula</taxon>
    </lineage>
</organism>